<dbReference type="Pfam" id="PF13385">
    <property type="entry name" value="Laminin_G_3"/>
    <property type="match status" value="1"/>
</dbReference>
<evidence type="ECO:0000256" key="5">
    <source>
        <dbReference type="ARBA" id="ARBA00022989"/>
    </source>
</evidence>
<evidence type="ECO:0000256" key="3">
    <source>
        <dbReference type="ARBA" id="ARBA00022729"/>
    </source>
</evidence>
<evidence type="ECO:0000256" key="2">
    <source>
        <dbReference type="ARBA" id="ARBA00022692"/>
    </source>
</evidence>
<feature type="domain" description="EGF-like" evidence="14">
    <location>
        <begin position="1845"/>
        <end position="1881"/>
    </location>
</feature>
<dbReference type="InterPro" id="IPR035914">
    <property type="entry name" value="Sperma_CUB_dom_sf"/>
</dbReference>
<dbReference type="InterPro" id="IPR000742">
    <property type="entry name" value="EGF"/>
</dbReference>
<organism evidence="18 19">
    <name type="scientific">Saccoglossus kowalevskii</name>
    <name type="common">Acorn worm</name>
    <dbReference type="NCBI Taxonomy" id="10224"/>
    <lineage>
        <taxon>Eukaryota</taxon>
        <taxon>Metazoa</taxon>
        <taxon>Hemichordata</taxon>
        <taxon>Enteropneusta</taxon>
        <taxon>Harrimaniidae</taxon>
        <taxon>Saccoglossus</taxon>
    </lineage>
</organism>
<dbReference type="PANTHER" id="PTHR24033">
    <property type="entry name" value="EGF-LIKE DOMAIN-CONTAINING PROTEIN"/>
    <property type="match status" value="1"/>
</dbReference>
<accession>A0ABM0M8U8</accession>
<feature type="disulfide bond" evidence="8">
    <location>
        <begin position="2416"/>
        <end position="2425"/>
    </location>
</feature>
<feature type="disulfide bond" evidence="8">
    <location>
        <begin position="2089"/>
        <end position="2099"/>
    </location>
</feature>
<feature type="domain" description="EGF-like" evidence="14">
    <location>
        <begin position="1770"/>
        <end position="1804"/>
    </location>
</feature>
<feature type="disulfide bond" evidence="8">
    <location>
        <begin position="2033"/>
        <end position="2042"/>
    </location>
</feature>
<dbReference type="SUPFAM" id="SSF57535">
    <property type="entry name" value="Complement control module/SCR domain"/>
    <property type="match status" value="7"/>
</dbReference>
<dbReference type="Proteomes" id="UP000694865">
    <property type="component" value="Unplaced"/>
</dbReference>
<dbReference type="SUPFAM" id="SSF57184">
    <property type="entry name" value="Growth factor receptor domain"/>
    <property type="match status" value="1"/>
</dbReference>
<feature type="disulfide bond" evidence="8">
    <location>
        <begin position="2394"/>
        <end position="2404"/>
    </location>
</feature>
<dbReference type="InterPro" id="IPR002172">
    <property type="entry name" value="LDrepeatLR_classA_rpt"/>
</dbReference>
<dbReference type="GeneID" id="100372820"/>
<feature type="transmembrane region" description="Helical" evidence="12">
    <location>
        <begin position="2439"/>
        <end position="2459"/>
    </location>
</feature>
<dbReference type="CDD" id="cd00054">
    <property type="entry name" value="EGF_CA"/>
    <property type="match status" value="8"/>
</dbReference>
<feature type="domain" description="EGF-like" evidence="14">
    <location>
        <begin position="2390"/>
        <end position="2426"/>
    </location>
</feature>
<feature type="domain" description="EGF-like" evidence="14">
    <location>
        <begin position="1807"/>
        <end position="1843"/>
    </location>
</feature>
<feature type="disulfide bond" evidence="9">
    <location>
        <begin position="161"/>
        <end position="173"/>
    </location>
</feature>
<dbReference type="PROSITE" id="PS50026">
    <property type="entry name" value="EGF_3"/>
    <property type="match status" value="13"/>
</dbReference>
<feature type="domain" description="EGF-like" evidence="14">
    <location>
        <begin position="1929"/>
        <end position="1965"/>
    </location>
</feature>
<dbReference type="CDD" id="cd00033">
    <property type="entry name" value="CCP"/>
    <property type="match status" value="4"/>
</dbReference>
<feature type="domain" description="CUB" evidence="13">
    <location>
        <begin position="447"/>
        <end position="561"/>
    </location>
</feature>
<feature type="domain" description="EGF-like" evidence="14">
    <location>
        <begin position="1884"/>
        <end position="1927"/>
    </location>
</feature>
<dbReference type="SUPFAM" id="SSF49899">
    <property type="entry name" value="Concanavalin A-like lectins/glucanases"/>
    <property type="match status" value="1"/>
</dbReference>
<dbReference type="PROSITE" id="PS50041">
    <property type="entry name" value="C_TYPE_LECTIN_2"/>
    <property type="match status" value="1"/>
</dbReference>
<evidence type="ECO:0000256" key="10">
    <source>
        <dbReference type="PROSITE-ProRule" id="PRU00302"/>
    </source>
</evidence>
<sequence>MEKFKDIITLGNDINWKCPDDWELRGSTCYIAFDFETTWHDASEVCESQGGMLVTVEGFIQNEVISGVVSGYLYEILPDITTQFWCGFHGYVDSYYWADGGITTIMEGNWDWNSVNLVIPNNAVDELEETCASINWNNTLHQWVQSDCSNAFSFACQMPACLEDDFHCNNGLCIQGSQHCDGYDDCGDMSDELGCPGVCGGILEGLSGSIESPNYPNNYPNNVECTWKIIGPVGTKMTLHVTSLDLEDDNDFLKLFKAVNPVEKKLKVKYTGSENRFSKKTMPSHVASVVFKSDGSVTNSGFALDWYAAAENSCKKSESKTVAWNYVDLISPGRIFNSNYPESATCIWHYMGINVRCEKDGSEMDICDDWNNVLTLQFLDFETEYDTDFVTVFNVASTTNKKKQLAAFSGSSLPRPIITSGRHISIKLTSNDENTFAGFHAIVKKGCDNIIMNQTSGIITSPGYGVSAYRDKVQCSWKIINPQGLPVILEFTEFEIKPNDYISIFDGQDSNSAVIVNQHNGENTGKVLPPIARSENGELFVVFHSDKSKKAKGFQAQFTSECPPLEISEGMLLSTHNRTVGEVSFSCTNGYHLTTSTYSMITCDLGGVWNYGGHDGPPECSLVTCLEPNSPIDGIIINLQQMQLNQFQYNSVVLYTCLTGYQAVGVTMATCQYDGTWSNSAPVCEPVSCGQPPLLDNGFIYSITNRTFYGVVTYQCNVGYSLQGSNEASCQADMSWGPTLPTCQCALCLKLFVDESTTILTPEEPHRVNDTVELTCKHGYTVSPSDVATTTKCISATVWSPDYLPSCIDINECLSNMDDCDPATQICHNIDGTYECLCATGYEISPENPEICQDIDECTDDSLNNCDQFCVNTVGRFMCACESGFTLYTSNGTNGFYLPPSQTGYSPSDIYIFNVTCVAVMCPVSTPTEVCMITYPNGTIFNNNGYLIPVDTVISIIPAVGYVVDGPRDVTCTIDGSLDLPMPQCIAATCPKPEDIDHGNWSASHPEYGYLSIVSYLCDEGYAMNTGPGLRVCKRESESLYEWSGPLPVCSIDCGVPSVPTNGSVEFTNTSEGFTAVYDCNIGYELFGSEQRTCQSNGTWSGDITHCQLMSCGNPGVPDGGQQHVYGGYFLGSTIYFSCTSPGFSPVPDVPIQCLLEGFPVHGEVTAQGHQPSNKTKDKQDEDVAEWSGPVPTCIDVEPPQVSCPDTQVVLTNDVEYAVYYDPVEATDNVAVAAVMYSKTNGTVVPTLTFVTVTVTAEDDAGNIASCLFYVDVQPVDCPEWSLGSPEDLRSCSGLVVGETETGYSCSITCPDGTDFIQPLPEPDGMFTCVYGEGWMPHNRVPPCVETTLPSCQSPLKADFTTDVPVTDIKCYTLYGEDIRNFFLDKVEEEFITLCSLDVWESNVELTFHVSTYVTTDTQVVVGVNLKFAIKDEIDLEYIEICQDNLSNHIMNDITDLSVDLVNSSCPVLVMSDIGFYKPSGSGDSACKCDNGDAFINQRCLTCTPGTYEKNNVCLDCPLGKYQPEHGKSTCRPCQGHHSTLNVGTKNVDSCIELCEKGTFSSTGMLPCNVCPVDTFASGFGNIECQPCPEGFNSNEGSSDCFAYCVPGTFSSTGLKPCLPCVFDFYQNLSGASSCIECADNEYTLQDGAQSSNECIDACSDDPCLNGGVCSASAHSWHCQCLDNYFGVACENVFSCDNNPCLNGGTCEQTEDSYYCICQSGYIGDNCEIQLTLCDTNPCLLGGTCYEADNDDGFVCECPPDIQGQFCESIIDDCHSYPCGFNALCFDTGFQAVVCMCFPGYSGEFCNINNCHSDPCENGATCVPSSAGFTCTCTAGFTGDLCDSSINDCVIGVCQNGGTCHDGDNEFTCDCPIGYTGETCEEMDTKPCDPNPCLNSGECNELESPFDCQCAGFQCLCTSAYTGTLCEIEVDECSTNPCNNGGTCTDLVGAFQCICPDQFVGDTCNELYDHCAEQPEACMNGATCTNIIGTLECSCTSGWTGSDCNVSIDDCIGTPCYNGGTCLDGHNSFTCHCPTGFDGLMCDSDINECDSLLDTCKNGATCTNSVGSYQCLCLDGYEGVNCETNTDDCVDACQNDATCTDGINQYTCTCSAFYEGINCEKEKSEEFDLYLCVDDNSAMAKTQAVQFNVMEFTAVFWIRYAFAMGGGQPFQLLTSEDGSNFDVFVELPSSDNFNILQDTLWHHVAIRWYSLSNSAEWYIDGSLLSQSSLSINAGNPTPAWLSLVIGQSSELADSTQAFHGEISQFYVYNTAWETSEILDASSNCDTFVSTGQLIRWLYVLSEMVGCVHEVRPMLCGENDYCPSVEFYQGLACPLDTTDVCLSAGLYLGVSGECEPCPRGMYGEENESFCRSCPFMKTTSEPGAGSVEDCTDDPCDGYCKNNADCIIDDLGHPVCTCKNGESGVKCQLLPTDDDSNTTKIVGIVIGILCAIALVVIIFIVSKRCLPQSKELNNEKEGEDSYIFGRRMSQSMYHEIPRVNSLMMTDRTLDSPIPFLNDHNYRYNYAYQDDNIDEPPYENAYSYHVTPCPSHASSIQHEPQFVNIMPSDEVYICNGETVHYY</sequence>
<feature type="disulfide bond" evidence="9">
    <location>
        <begin position="180"/>
        <end position="195"/>
    </location>
</feature>
<dbReference type="Gene3D" id="2.60.120.200">
    <property type="match status" value="1"/>
</dbReference>
<dbReference type="CDD" id="cd00041">
    <property type="entry name" value="CUB"/>
    <property type="match status" value="3"/>
</dbReference>
<dbReference type="InterPro" id="IPR011641">
    <property type="entry name" value="Tyr-kin_ephrin_A/B_rcpt-like"/>
</dbReference>
<keyword evidence="10" id="KW-0768">Sushi</keyword>
<dbReference type="SUPFAM" id="SSF57196">
    <property type="entry name" value="EGF/Laminin"/>
    <property type="match status" value="13"/>
</dbReference>
<dbReference type="InterPro" id="IPR000152">
    <property type="entry name" value="EGF-type_Asp/Asn_hydroxyl_site"/>
</dbReference>
<feature type="disulfide bond" evidence="8">
    <location>
        <begin position="2110"/>
        <end position="2119"/>
    </location>
</feature>
<dbReference type="InterPro" id="IPR001304">
    <property type="entry name" value="C-type_lectin-like"/>
</dbReference>
<feature type="domain" description="CUB" evidence="13">
    <location>
        <begin position="314"/>
        <end position="446"/>
    </location>
</feature>
<keyword evidence="2 12" id="KW-0812">Transmembrane</keyword>
<dbReference type="Gene3D" id="2.60.120.290">
    <property type="entry name" value="Spermadhesin, CUB domain"/>
    <property type="match status" value="3"/>
</dbReference>
<dbReference type="PANTHER" id="PTHR24033:SF224">
    <property type="entry name" value="C-TYPE LECTIN"/>
    <property type="match status" value="1"/>
</dbReference>
<feature type="disulfide bond" evidence="8">
    <location>
        <begin position="2073"/>
        <end position="2082"/>
    </location>
</feature>
<evidence type="ECO:0000259" key="15">
    <source>
        <dbReference type="PROSITE" id="PS50041"/>
    </source>
</evidence>
<dbReference type="PROSITE" id="PS00022">
    <property type="entry name" value="EGF_1"/>
    <property type="match status" value="12"/>
</dbReference>
<dbReference type="Pfam" id="PF07645">
    <property type="entry name" value="EGF_CA"/>
    <property type="match status" value="3"/>
</dbReference>
<dbReference type="SMART" id="SM01411">
    <property type="entry name" value="Ephrin_rec_like"/>
    <property type="match status" value="4"/>
</dbReference>
<evidence type="ECO:0000256" key="6">
    <source>
        <dbReference type="ARBA" id="ARBA00023157"/>
    </source>
</evidence>
<dbReference type="PROSITE" id="PS01186">
    <property type="entry name" value="EGF_2"/>
    <property type="match status" value="6"/>
</dbReference>
<name>A0ABM0M8U8_SACKO</name>
<dbReference type="Pfam" id="PF07699">
    <property type="entry name" value="Ephrin_rec_like"/>
    <property type="match status" value="3"/>
</dbReference>
<dbReference type="Gene3D" id="3.10.100.10">
    <property type="entry name" value="Mannose-Binding Protein A, subunit A"/>
    <property type="match status" value="1"/>
</dbReference>
<dbReference type="CDD" id="cd00037">
    <property type="entry name" value="CLECT"/>
    <property type="match status" value="1"/>
</dbReference>
<dbReference type="InterPro" id="IPR016187">
    <property type="entry name" value="CTDL_fold"/>
</dbReference>
<feature type="domain" description="HYR" evidence="16">
    <location>
        <begin position="1195"/>
        <end position="1275"/>
    </location>
</feature>
<dbReference type="PROSITE" id="PS01187">
    <property type="entry name" value="EGF_CA"/>
    <property type="match status" value="4"/>
</dbReference>
<feature type="domain" description="EGF-like" evidence="14">
    <location>
        <begin position="1730"/>
        <end position="1768"/>
    </location>
</feature>
<dbReference type="InterPro" id="IPR000859">
    <property type="entry name" value="CUB_dom"/>
</dbReference>
<dbReference type="SMART" id="SM00159">
    <property type="entry name" value="PTX"/>
    <property type="match status" value="1"/>
</dbReference>
<evidence type="ECO:0000259" key="17">
    <source>
        <dbReference type="PROSITE" id="PS50923"/>
    </source>
</evidence>
<protein>
    <submittedName>
        <fullName evidence="19">Uncharacterized protein LOC100372820</fullName>
    </submittedName>
</protein>
<dbReference type="Gene3D" id="2.10.70.10">
    <property type="entry name" value="Complement Module, domain 1"/>
    <property type="match status" value="6"/>
</dbReference>
<feature type="domain" description="Sushi" evidence="17">
    <location>
        <begin position="623"/>
        <end position="686"/>
    </location>
</feature>
<feature type="domain" description="EGF-like" evidence="14">
    <location>
        <begin position="2085"/>
        <end position="2120"/>
    </location>
</feature>
<feature type="disulfide bond" evidence="10">
    <location>
        <begin position="1080"/>
        <end position="1107"/>
    </location>
</feature>
<feature type="disulfide bond" evidence="8">
    <location>
        <begin position="1739"/>
        <end position="1756"/>
    </location>
</feature>
<evidence type="ECO:0000259" key="16">
    <source>
        <dbReference type="PROSITE" id="PS50825"/>
    </source>
</evidence>
<dbReference type="InterPro" id="IPR013320">
    <property type="entry name" value="ConA-like_dom_sf"/>
</dbReference>
<dbReference type="Gene3D" id="2.10.50.10">
    <property type="entry name" value="Tumor Necrosis Factor Receptor, subunit A, domain 2"/>
    <property type="match status" value="2"/>
</dbReference>
<feature type="domain" description="EGF-like" evidence="14">
    <location>
        <begin position="1967"/>
        <end position="2005"/>
    </location>
</feature>
<feature type="disulfide bond" evidence="8">
    <location>
        <begin position="1681"/>
        <end position="1690"/>
    </location>
</feature>
<dbReference type="PRINTS" id="PR00010">
    <property type="entry name" value="EGFBLOOD"/>
</dbReference>
<evidence type="ECO:0000256" key="7">
    <source>
        <dbReference type="ARBA" id="ARBA00023180"/>
    </source>
</evidence>
<dbReference type="SMART" id="SM00034">
    <property type="entry name" value="CLECT"/>
    <property type="match status" value="1"/>
</dbReference>
<dbReference type="InterPro" id="IPR000436">
    <property type="entry name" value="Sushi_SCR_CCP_dom"/>
</dbReference>
<feature type="domain" description="C-type lectin" evidence="15">
    <location>
        <begin position="25"/>
        <end position="157"/>
    </location>
</feature>
<dbReference type="SUPFAM" id="SSF56436">
    <property type="entry name" value="C-type lectin-like"/>
    <property type="match status" value="1"/>
</dbReference>
<feature type="domain" description="EGF-like" evidence="14">
    <location>
        <begin position="1692"/>
        <end position="1728"/>
    </location>
</feature>
<dbReference type="InterPro" id="IPR009030">
    <property type="entry name" value="Growth_fac_rcpt_cys_sf"/>
</dbReference>
<keyword evidence="1 8" id="KW-0245">EGF-like domain</keyword>
<dbReference type="Pfam" id="PF12661">
    <property type="entry name" value="hEGF"/>
    <property type="match status" value="2"/>
</dbReference>
<dbReference type="InterPro" id="IPR016186">
    <property type="entry name" value="C-type_lectin-like/link_sf"/>
</dbReference>
<dbReference type="InterPro" id="IPR003410">
    <property type="entry name" value="HYR_dom"/>
</dbReference>
<feature type="domain" description="Sushi" evidence="17">
    <location>
        <begin position="1052"/>
        <end position="1109"/>
    </location>
</feature>
<evidence type="ECO:0000313" key="19">
    <source>
        <dbReference type="RefSeq" id="XP_006816439.1"/>
    </source>
</evidence>
<dbReference type="InterPro" id="IPR001881">
    <property type="entry name" value="EGF-like_Ca-bd_dom"/>
</dbReference>
<feature type="disulfide bond" evidence="8">
    <location>
        <begin position="1833"/>
        <end position="1842"/>
    </location>
</feature>
<dbReference type="InterPro" id="IPR023415">
    <property type="entry name" value="LDLR_class-A_CS"/>
</dbReference>
<feature type="disulfide bond" evidence="10">
    <location>
        <begin position="990"/>
        <end position="1033"/>
    </location>
</feature>
<dbReference type="InterPro" id="IPR035976">
    <property type="entry name" value="Sushi/SCR/CCP_sf"/>
</dbReference>
<evidence type="ECO:0000256" key="4">
    <source>
        <dbReference type="ARBA" id="ARBA00022737"/>
    </source>
</evidence>
<dbReference type="SMART" id="SM00179">
    <property type="entry name" value="EGF_CA"/>
    <property type="match status" value="12"/>
</dbReference>
<feature type="domain" description="EGF-like" evidence="14">
    <location>
        <begin position="2045"/>
        <end position="2083"/>
    </location>
</feature>
<keyword evidence="3" id="KW-0732">Signal</keyword>
<feature type="disulfide bond" evidence="8">
    <location>
        <begin position="1871"/>
        <end position="1880"/>
    </location>
</feature>
<feature type="domain" description="Sushi" evidence="17">
    <location>
        <begin position="687"/>
        <end position="745"/>
    </location>
</feature>
<dbReference type="SMART" id="SM00181">
    <property type="entry name" value="EGF"/>
    <property type="match status" value="17"/>
</dbReference>
<feature type="disulfide bond" evidence="9">
    <location>
        <begin position="168"/>
        <end position="186"/>
    </location>
</feature>
<feature type="disulfide bond" evidence="10">
    <location>
        <begin position="657"/>
        <end position="684"/>
    </location>
</feature>
<feature type="domain" description="EGF-like" evidence="14">
    <location>
        <begin position="1656"/>
        <end position="1691"/>
    </location>
</feature>
<evidence type="ECO:0000256" key="9">
    <source>
        <dbReference type="PROSITE-ProRule" id="PRU00124"/>
    </source>
</evidence>
<evidence type="ECO:0000259" key="14">
    <source>
        <dbReference type="PROSITE" id="PS50026"/>
    </source>
</evidence>
<dbReference type="PROSITE" id="PS50923">
    <property type="entry name" value="SUSHI"/>
    <property type="match status" value="6"/>
</dbReference>
<dbReference type="InterPro" id="IPR051830">
    <property type="entry name" value="NOTCH_homolog"/>
</dbReference>
<dbReference type="Pfam" id="PF00084">
    <property type="entry name" value="Sushi"/>
    <property type="match status" value="4"/>
</dbReference>
<keyword evidence="5 12" id="KW-1133">Transmembrane helix</keyword>
<evidence type="ECO:0000259" key="13">
    <source>
        <dbReference type="PROSITE" id="PS01180"/>
    </source>
</evidence>
<evidence type="ECO:0000313" key="18">
    <source>
        <dbReference type="Proteomes" id="UP000694865"/>
    </source>
</evidence>
<dbReference type="Pfam" id="PF00008">
    <property type="entry name" value="EGF"/>
    <property type="match status" value="6"/>
</dbReference>
<dbReference type="PROSITE" id="PS01180">
    <property type="entry name" value="CUB"/>
    <property type="match status" value="3"/>
</dbReference>
<dbReference type="SMART" id="SM00192">
    <property type="entry name" value="LDLa"/>
    <property type="match status" value="1"/>
</dbReference>
<feature type="domain" description="CUB" evidence="13">
    <location>
        <begin position="199"/>
        <end position="309"/>
    </location>
</feature>
<dbReference type="PROSITE" id="PS01209">
    <property type="entry name" value="LDLRA_1"/>
    <property type="match status" value="1"/>
</dbReference>
<dbReference type="InterPro" id="IPR049883">
    <property type="entry name" value="NOTCH1_EGF-like"/>
</dbReference>
<feature type="disulfide bond" evidence="8">
    <location>
        <begin position="1955"/>
        <end position="1964"/>
    </location>
</feature>
<feature type="disulfide bond" evidence="8">
    <location>
        <begin position="1995"/>
        <end position="2004"/>
    </location>
</feature>
<dbReference type="InterPro" id="IPR036055">
    <property type="entry name" value="LDL_receptor-like_sf"/>
</dbReference>
<dbReference type="SUPFAM" id="SSF57424">
    <property type="entry name" value="LDL receptor-like module"/>
    <property type="match status" value="1"/>
</dbReference>
<dbReference type="PROSITE" id="PS00010">
    <property type="entry name" value="ASX_HYDROXYL"/>
    <property type="match status" value="6"/>
</dbReference>
<dbReference type="CDD" id="cd00112">
    <property type="entry name" value="LDLa"/>
    <property type="match status" value="1"/>
</dbReference>
<dbReference type="RefSeq" id="XP_006816439.1">
    <property type="nucleotide sequence ID" value="XM_006816376.1"/>
</dbReference>
<evidence type="ECO:0000256" key="11">
    <source>
        <dbReference type="SAM" id="MobiDB-lite"/>
    </source>
</evidence>
<keyword evidence="12" id="KW-0472">Membrane</keyword>
<evidence type="ECO:0000256" key="1">
    <source>
        <dbReference type="ARBA" id="ARBA00022536"/>
    </source>
</evidence>
<keyword evidence="6 8" id="KW-1015">Disulfide bond</keyword>
<feature type="disulfide bond" evidence="8">
    <location>
        <begin position="1758"/>
        <end position="1767"/>
    </location>
</feature>
<reference evidence="19" key="1">
    <citation type="submission" date="2025-08" db="UniProtKB">
        <authorList>
            <consortium name="RefSeq"/>
        </authorList>
    </citation>
    <scope>IDENTIFICATION</scope>
    <source>
        <tissue evidence="19">Testes</tissue>
    </source>
</reference>
<feature type="disulfide bond" evidence="8">
    <location>
        <begin position="1718"/>
        <end position="1727"/>
    </location>
</feature>
<dbReference type="Pfam" id="PF02494">
    <property type="entry name" value="HYR"/>
    <property type="match status" value="1"/>
</dbReference>
<keyword evidence="18" id="KW-1185">Reference proteome</keyword>
<feature type="domain" description="Sushi" evidence="17">
    <location>
        <begin position="560"/>
        <end position="622"/>
    </location>
</feature>
<dbReference type="PROSITE" id="PS50068">
    <property type="entry name" value="LDLRA_2"/>
    <property type="match status" value="1"/>
</dbReference>
<comment type="caution">
    <text evidence="8">Lacks conserved residue(s) required for the propagation of feature annotation.</text>
</comment>
<evidence type="ECO:0000256" key="12">
    <source>
        <dbReference type="SAM" id="Phobius"/>
    </source>
</evidence>
<evidence type="ECO:0000256" key="8">
    <source>
        <dbReference type="PROSITE-ProRule" id="PRU00076"/>
    </source>
</evidence>
<feature type="domain" description="EGF-like" evidence="14">
    <location>
        <begin position="2007"/>
        <end position="2043"/>
    </location>
</feature>
<feature type="domain" description="Sushi" evidence="17">
    <location>
        <begin position="746"/>
        <end position="809"/>
    </location>
</feature>
<dbReference type="SUPFAM" id="SSF49854">
    <property type="entry name" value="Spermadhesin, CUB domain"/>
    <property type="match status" value="3"/>
</dbReference>
<keyword evidence="7" id="KW-0325">Glycoprotein</keyword>
<gene>
    <name evidence="19" type="primary">LOC100372820</name>
</gene>
<feature type="disulfide bond" evidence="8">
    <location>
        <begin position="1917"/>
        <end position="1926"/>
    </location>
</feature>
<proteinExistence type="predicted"/>
<dbReference type="SMART" id="SM00042">
    <property type="entry name" value="CUB"/>
    <property type="match status" value="3"/>
</dbReference>
<dbReference type="Pfam" id="PF00057">
    <property type="entry name" value="Ldl_recept_a"/>
    <property type="match status" value="1"/>
</dbReference>
<dbReference type="Gene3D" id="2.10.25.10">
    <property type="entry name" value="Laminin"/>
    <property type="match status" value="14"/>
</dbReference>
<keyword evidence="4" id="KW-0677">Repeat</keyword>
<dbReference type="PROSITE" id="PS50825">
    <property type="entry name" value="HYR"/>
    <property type="match status" value="1"/>
</dbReference>
<dbReference type="Pfam" id="PF00431">
    <property type="entry name" value="CUB"/>
    <property type="match status" value="3"/>
</dbReference>
<dbReference type="InterPro" id="IPR013032">
    <property type="entry name" value="EGF-like_CS"/>
</dbReference>
<feature type="region of interest" description="Disordered" evidence="11">
    <location>
        <begin position="1165"/>
        <end position="1185"/>
    </location>
</feature>
<dbReference type="InterPro" id="IPR018097">
    <property type="entry name" value="EGF_Ca-bd_CS"/>
</dbReference>
<dbReference type="SMART" id="SM00032">
    <property type="entry name" value="CCP"/>
    <property type="match status" value="8"/>
</dbReference>
<dbReference type="InterPro" id="IPR001759">
    <property type="entry name" value="PTX_dom"/>
</dbReference>
<feature type="disulfide bond" evidence="10">
    <location>
        <begin position="716"/>
        <end position="743"/>
    </location>
</feature>
<feature type="domain" description="Sushi" evidence="17">
    <location>
        <begin position="988"/>
        <end position="1050"/>
    </location>
</feature>